<dbReference type="InterPro" id="IPR011761">
    <property type="entry name" value="ATP-grasp"/>
</dbReference>
<accession>A0ABT7SYQ9</accession>
<keyword evidence="2" id="KW-0547">Nucleotide-binding</keyword>
<dbReference type="PROSITE" id="PS50975">
    <property type="entry name" value="ATP_GRASP"/>
    <property type="match status" value="1"/>
</dbReference>
<evidence type="ECO:0000256" key="1">
    <source>
        <dbReference type="ARBA" id="ARBA00023211"/>
    </source>
</evidence>
<feature type="domain" description="ATP-grasp" evidence="3">
    <location>
        <begin position="236"/>
        <end position="297"/>
    </location>
</feature>
<gene>
    <name evidence="4" type="ORF">QTP81_12020</name>
</gene>
<name>A0ABT7SYQ9_9ALTE</name>
<dbReference type="EMBL" id="JAUCBP010000010">
    <property type="protein sequence ID" value="MDM7861323.1"/>
    <property type="molecule type" value="Genomic_DNA"/>
</dbReference>
<protein>
    <recommendedName>
        <fullName evidence="3">ATP-grasp domain-containing protein</fullName>
    </recommendedName>
</protein>
<dbReference type="SUPFAM" id="SSF56059">
    <property type="entry name" value="Glutathione synthetase ATP-binding domain-like"/>
    <property type="match status" value="1"/>
</dbReference>
<dbReference type="Gene3D" id="3.30.470.20">
    <property type="entry name" value="ATP-grasp fold, B domain"/>
    <property type="match status" value="1"/>
</dbReference>
<dbReference type="PANTHER" id="PTHR21621">
    <property type="entry name" value="RIBOSOMAL PROTEIN S6 MODIFICATION PROTEIN"/>
    <property type="match status" value="1"/>
</dbReference>
<evidence type="ECO:0000256" key="2">
    <source>
        <dbReference type="PROSITE-ProRule" id="PRU00409"/>
    </source>
</evidence>
<proteinExistence type="predicted"/>
<dbReference type="RefSeq" id="WP_289365765.1">
    <property type="nucleotide sequence ID" value="NZ_JAUCBP010000010.1"/>
</dbReference>
<reference evidence="4 5" key="1">
    <citation type="submission" date="2023-06" db="EMBL/GenBank/DDBJ databases">
        <title>Alteromonas sp. ASW11-36 isolated from intertidal sand.</title>
        <authorList>
            <person name="Li Y."/>
        </authorList>
    </citation>
    <scope>NUCLEOTIDE SEQUENCE [LARGE SCALE GENOMIC DNA]</scope>
    <source>
        <strain evidence="4 5">ASW11-36</strain>
    </source>
</reference>
<sequence length="307" mass="34538">MTNRRAVSLIIGQDNDPHVQHVSRCLLARNRKVAVFDASQFPMCHAISWDPISSEGWLKMGDDEVCFADVCSVYWRFFPALTTTDVIATQDSISAIKTLLSEPHINWVNGINAIEGHKVKPRQLNLAHRLGAKIPATYVGNCVRLAQQFLSQHQQVIFKPVHGGSHTQWLGAEKRSLEHLRTALARAPITLQRCITGTNIRTYVVGSQTFSVEFLSNQLDYRNDPNCTVTAIAIPQSVQKLARRIMRGLGMQWTAIDWRCDADGRYYFLEANPSPMFLAVERETGLPISEALTELLMQPYSQSYSPL</sequence>
<evidence type="ECO:0000313" key="5">
    <source>
        <dbReference type="Proteomes" id="UP001234343"/>
    </source>
</evidence>
<keyword evidence="1" id="KW-0464">Manganese</keyword>
<dbReference type="Proteomes" id="UP001234343">
    <property type="component" value="Unassembled WGS sequence"/>
</dbReference>
<evidence type="ECO:0000259" key="3">
    <source>
        <dbReference type="PROSITE" id="PS50975"/>
    </source>
</evidence>
<comment type="caution">
    <text evidence="4">The sequence shown here is derived from an EMBL/GenBank/DDBJ whole genome shotgun (WGS) entry which is preliminary data.</text>
</comment>
<dbReference type="PANTHER" id="PTHR21621:SF0">
    <property type="entry name" value="BETA-CITRYLGLUTAMATE SYNTHASE B-RELATED"/>
    <property type="match status" value="1"/>
</dbReference>
<keyword evidence="2" id="KW-0067">ATP-binding</keyword>
<evidence type="ECO:0000313" key="4">
    <source>
        <dbReference type="EMBL" id="MDM7861323.1"/>
    </source>
</evidence>
<keyword evidence="5" id="KW-1185">Reference proteome</keyword>
<organism evidence="4 5">
    <name type="scientific">Alteromonas arenosi</name>
    <dbReference type="NCBI Taxonomy" id="3055817"/>
    <lineage>
        <taxon>Bacteria</taxon>
        <taxon>Pseudomonadati</taxon>
        <taxon>Pseudomonadota</taxon>
        <taxon>Gammaproteobacteria</taxon>
        <taxon>Alteromonadales</taxon>
        <taxon>Alteromonadaceae</taxon>
        <taxon>Alteromonas/Salinimonas group</taxon>
        <taxon>Alteromonas</taxon>
    </lineage>
</organism>